<reference evidence="1 2" key="1">
    <citation type="submission" date="2016-10" db="EMBL/GenBank/DDBJ databases">
        <title>Comparative genome analysis of multiple Pseudomonas spp. focuses on biocontrol and plant growth promoting traits.</title>
        <authorList>
            <person name="Tao X.-Y."/>
            <person name="Taylor C.G."/>
        </authorList>
    </citation>
    <scope>NUCLEOTIDE SEQUENCE [LARGE SCALE GENOMIC DNA]</scope>
    <source>
        <strain evidence="1 2">36B3</strain>
    </source>
</reference>
<sequence>MNVKTLEKPRIPGMSQPVLGPENADAGLPLALTYLYPEGVKVFIEPATTAQDDDTYVVRLNGERVADKTIAIGETTQQVIVYVAADKWKSPLNVLEYGLERGGMELETSAPLTVIYHDKRPGNVDRFPEEAGHSELVLEVDQDAVDEGIDAERALAGVSARVAYPLMRAFDTIVLYCNGKTLRHPVSEEEANRQQPIQMIIDEATFDEAGDSPRFEVRFTVLDRVGNSPDVNSPASASQYLYVNRKGNWYDPPILSEKPDDPDDDVSIIDLNKLAGGPAIAQIYVSRSWLRDDEIRLTGRFYAEDGVLLDHLTLSEKVKNAPFSYSIPIPYAAFAAAAKGHAVFAYRRVSQGAELDRSYALKASITGEPAVTLPPPALVGSGYLIDPLDVPNGVTARVEYLEDQPGDEARLLIQGAAGPVSPVFAPTAFNKNHRANFLIESPVLAASHGKTIQLSWELLRGAAPQPSMHRDVVLKRIEDRDRRLPTPDIPQARNGILDLADFSGGAQAQCAVWPSMAVGQLRWFRLYGTGINGNDYPIVIAKAAPVTAPEKDSGLDNALPRSELLKLKPGTSLRMELKVAYNGLDDETTAVVFNAPTFTVLNSPATLMEDFTGVPNQTARQGAIMETPTMQITFKSGDGECAIMPRSDIGESFPGQIEGQVLSIGRDAFGQAAQVVEIKLKNTCSRISFFHLSVNYEDSTVAYFASNGTLLGRRTLGMSYGKPVNVAFDAPGIARLEFHMPTPDWFSLDTFKVDA</sequence>
<protein>
    <submittedName>
        <fullName evidence="1">Uncharacterized protein</fullName>
    </submittedName>
</protein>
<dbReference type="RefSeq" id="WP_123419485.1">
    <property type="nucleotide sequence ID" value="NZ_MOCA01000006.1"/>
</dbReference>
<gene>
    <name evidence="1" type="ORF">BK674_18895</name>
</gene>
<name>A0A423NMK8_9PSED</name>
<comment type="caution">
    <text evidence="1">The sequence shown here is derived from an EMBL/GenBank/DDBJ whole genome shotgun (WGS) entry which is preliminary data.</text>
</comment>
<evidence type="ECO:0000313" key="1">
    <source>
        <dbReference type="EMBL" id="RON99504.1"/>
    </source>
</evidence>
<dbReference type="Proteomes" id="UP000284207">
    <property type="component" value="Unassembled WGS sequence"/>
</dbReference>
<accession>A0A423NMK8</accession>
<dbReference type="EMBL" id="MOCA01000006">
    <property type="protein sequence ID" value="RON99504.1"/>
    <property type="molecule type" value="Genomic_DNA"/>
</dbReference>
<evidence type="ECO:0000313" key="2">
    <source>
        <dbReference type="Proteomes" id="UP000284207"/>
    </source>
</evidence>
<dbReference type="AlphaFoldDB" id="A0A423NMK8"/>
<organism evidence="1 2">
    <name type="scientific">Pseudomonas moraviensis</name>
    <dbReference type="NCBI Taxonomy" id="321662"/>
    <lineage>
        <taxon>Bacteria</taxon>
        <taxon>Pseudomonadati</taxon>
        <taxon>Pseudomonadota</taxon>
        <taxon>Gammaproteobacteria</taxon>
        <taxon>Pseudomonadales</taxon>
        <taxon>Pseudomonadaceae</taxon>
        <taxon>Pseudomonas</taxon>
    </lineage>
</organism>
<proteinExistence type="predicted"/>